<dbReference type="PANTHER" id="PTHR40465">
    <property type="entry name" value="CHROMOSOME 1, WHOLE GENOME SHOTGUN SEQUENCE"/>
    <property type="match status" value="1"/>
</dbReference>
<reference evidence="3" key="1">
    <citation type="journal article" date="2021" name="Genome Biol. Evol.">
        <title>The assembled and annotated genome of the fairy-ring fungus Marasmius oreades.</title>
        <authorList>
            <person name="Hiltunen M."/>
            <person name="Ament-Velasquez S.L."/>
            <person name="Johannesson H."/>
        </authorList>
    </citation>
    <scope>NUCLEOTIDE SEQUENCE</scope>
    <source>
        <strain evidence="3">03SP1</strain>
    </source>
</reference>
<dbReference type="Proteomes" id="UP001049176">
    <property type="component" value="Chromosome 11"/>
</dbReference>
<keyword evidence="1" id="KW-1133">Transmembrane helix</keyword>
<feature type="transmembrane region" description="Helical" evidence="1">
    <location>
        <begin position="51"/>
        <end position="74"/>
    </location>
</feature>
<keyword evidence="1" id="KW-0472">Membrane</keyword>
<protein>
    <recommendedName>
        <fullName evidence="2">DUF6534 domain-containing protein</fullName>
    </recommendedName>
</protein>
<gene>
    <name evidence="3" type="ORF">E1B28_002893</name>
</gene>
<comment type="caution">
    <text evidence="3">The sequence shown here is derived from an EMBL/GenBank/DDBJ whole genome shotgun (WGS) entry which is preliminary data.</text>
</comment>
<name>A0A9P7RL81_9AGAR</name>
<dbReference type="AlphaFoldDB" id="A0A9P7RL81"/>
<dbReference type="KEGG" id="more:E1B28_002893"/>
<dbReference type="Pfam" id="PF20152">
    <property type="entry name" value="DUF6534"/>
    <property type="match status" value="1"/>
</dbReference>
<dbReference type="OrthoDB" id="3190888at2759"/>
<dbReference type="InterPro" id="IPR045339">
    <property type="entry name" value="DUF6534"/>
</dbReference>
<feature type="transmembrane region" description="Helical" evidence="1">
    <location>
        <begin position="14"/>
        <end position="39"/>
    </location>
</feature>
<dbReference type="GeneID" id="66071969"/>
<evidence type="ECO:0000313" key="4">
    <source>
        <dbReference type="Proteomes" id="UP001049176"/>
    </source>
</evidence>
<dbReference type="EMBL" id="CM032191">
    <property type="protein sequence ID" value="KAG7085326.1"/>
    <property type="molecule type" value="Genomic_DNA"/>
</dbReference>
<feature type="transmembrane region" description="Helical" evidence="1">
    <location>
        <begin position="166"/>
        <end position="186"/>
    </location>
</feature>
<dbReference type="PANTHER" id="PTHR40465:SF1">
    <property type="entry name" value="DUF6534 DOMAIN-CONTAINING PROTEIN"/>
    <property type="match status" value="1"/>
</dbReference>
<feature type="transmembrane region" description="Helical" evidence="1">
    <location>
        <begin position="94"/>
        <end position="112"/>
    </location>
</feature>
<accession>A0A9P7RL81</accession>
<evidence type="ECO:0000313" key="3">
    <source>
        <dbReference type="EMBL" id="KAG7085326.1"/>
    </source>
</evidence>
<evidence type="ECO:0000256" key="1">
    <source>
        <dbReference type="SAM" id="Phobius"/>
    </source>
</evidence>
<feature type="transmembrane region" description="Helical" evidence="1">
    <location>
        <begin position="233"/>
        <end position="253"/>
    </location>
</feature>
<keyword evidence="1" id="KW-0812">Transmembrane</keyword>
<keyword evidence="4" id="KW-1185">Reference proteome</keyword>
<feature type="domain" description="DUF6534" evidence="2">
    <location>
        <begin position="172"/>
        <end position="257"/>
    </location>
</feature>
<evidence type="ECO:0000259" key="2">
    <source>
        <dbReference type="Pfam" id="PF20152"/>
    </source>
</evidence>
<sequence>MSALPVSVTIDNTLGAVLVGFAVSCCIYGILFSQVFTYFSNYPEDRVVYKFLVVLLLCMETADQVMIGHILYFYGITNYANILVLLKAETTWSIILQQTIGAIVGAIVKTNFTLRVWRFSERNVYITSIVMVLVLSQLGLSLAFTVEAFKLPTIFAAVKIRTLGSIALGAGVLTDIAIAVSLCYFLNRLRTGYQQSDTLVSSLVRYAINTGAVTGAVSLTTLILYNLMPTNLVFAATYFILSKFYAISFMATLNTRRIVRGKGTDRQVTSNNTNLFHLGTRVSAVVGPRTDLEDGWESAYTLTSSQAQMSGQTKSLTSPSSSSSPYSYSRPYSHGLFPQNSYHPGTDTFAPQSLTYGQAL</sequence>
<feature type="transmembrane region" description="Helical" evidence="1">
    <location>
        <begin position="206"/>
        <end position="227"/>
    </location>
</feature>
<proteinExistence type="predicted"/>
<feature type="transmembrane region" description="Helical" evidence="1">
    <location>
        <begin position="124"/>
        <end position="146"/>
    </location>
</feature>
<organism evidence="3 4">
    <name type="scientific">Marasmius oreades</name>
    <name type="common">fairy-ring Marasmius</name>
    <dbReference type="NCBI Taxonomy" id="181124"/>
    <lineage>
        <taxon>Eukaryota</taxon>
        <taxon>Fungi</taxon>
        <taxon>Dikarya</taxon>
        <taxon>Basidiomycota</taxon>
        <taxon>Agaricomycotina</taxon>
        <taxon>Agaricomycetes</taxon>
        <taxon>Agaricomycetidae</taxon>
        <taxon>Agaricales</taxon>
        <taxon>Marasmiineae</taxon>
        <taxon>Marasmiaceae</taxon>
        <taxon>Marasmius</taxon>
    </lineage>
</organism>
<dbReference type="RefSeq" id="XP_043001797.1">
    <property type="nucleotide sequence ID" value="XM_043159843.1"/>
</dbReference>